<feature type="domain" description="VWFD" evidence="9">
    <location>
        <begin position="6245"/>
        <end position="6422"/>
    </location>
</feature>
<dbReference type="PANTHER" id="PTHR23345">
    <property type="entry name" value="VITELLOGENIN-RELATED"/>
    <property type="match status" value="1"/>
</dbReference>
<dbReference type="Gene3D" id="1.25.10.20">
    <property type="entry name" value="Vitellinogen, superhelical"/>
    <property type="match status" value="1"/>
</dbReference>
<keyword evidence="3" id="KW-1015">Disulfide bond</keyword>
<feature type="non-terminal residue" evidence="10">
    <location>
        <position position="1"/>
    </location>
</feature>
<dbReference type="SMART" id="SM00216">
    <property type="entry name" value="VWD"/>
    <property type="match status" value="1"/>
</dbReference>
<dbReference type="EMBL" id="CALNXK010000048">
    <property type="protein sequence ID" value="CAH3130776.1"/>
    <property type="molecule type" value="Genomic_DNA"/>
</dbReference>
<evidence type="ECO:0000313" key="11">
    <source>
        <dbReference type="Proteomes" id="UP001159405"/>
    </source>
</evidence>
<evidence type="ECO:0000256" key="6">
    <source>
        <dbReference type="SAM" id="Coils"/>
    </source>
</evidence>
<evidence type="ECO:0000256" key="2">
    <source>
        <dbReference type="ARBA" id="ARBA00022761"/>
    </source>
</evidence>
<evidence type="ECO:0008006" key="12">
    <source>
        <dbReference type="Google" id="ProtNLM"/>
    </source>
</evidence>
<dbReference type="InterPro" id="IPR002035">
    <property type="entry name" value="VWF_A"/>
</dbReference>
<keyword evidence="1" id="KW-0732">Signal</keyword>
<evidence type="ECO:0000256" key="4">
    <source>
        <dbReference type="ARBA" id="ARBA00023180"/>
    </source>
</evidence>
<dbReference type="PROSITE" id="PS51211">
    <property type="entry name" value="VITELLOGENIN"/>
    <property type="match status" value="1"/>
</dbReference>
<dbReference type="InterPro" id="IPR001846">
    <property type="entry name" value="VWF_type-D"/>
</dbReference>
<evidence type="ECO:0000259" key="7">
    <source>
        <dbReference type="PROSITE" id="PS50234"/>
    </source>
</evidence>
<dbReference type="PANTHER" id="PTHR23345:SF15">
    <property type="entry name" value="VITELLOGENIN 1-RELATED"/>
    <property type="match status" value="1"/>
</dbReference>
<gene>
    <name evidence="10" type="ORF">PLOB_00034813</name>
</gene>
<evidence type="ECO:0000313" key="10">
    <source>
        <dbReference type="EMBL" id="CAH3130776.1"/>
    </source>
</evidence>
<dbReference type="SUPFAM" id="SSF56968">
    <property type="entry name" value="Lipovitellin-phosvitin complex, beta-sheet shell regions"/>
    <property type="match status" value="2"/>
</dbReference>
<keyword evidence="11" id="KW-1185">Reference proteome</keyword>
<dbReference type="InterPro" id="IPR001747">
    <property type="entry name" value="Vitellogenin_N"/>
</dbReference>
<reference evidence="10 11" key="1">
    <citation type="submission" date="2022-05" db="EMBL/GenBank/DDBJ databases">
        <authorList>
            <consortium name="Genoscope - CEA"/>
            <person name="William W."/>
        </authorList>
    </citation>
    <scope>NUCLEOTIDE SEQUENCE [LARGE SCALE GENOMIC DNA]</scope>
</reference>
<dbReference type="Gene3D" id="1.20.5.1230">
    <property type="entry name" value="Apolipoprotein A-I"/>
    <property type="match status" value="1"/>
</dbReference>
<dbReference type="SUPFAM" id="SSF48431">
    <property type="entry name" value="Lipovitellin-phosvitin complex, superhelical domain"/>
    <property type="match status" value="1"/>
</dbReference>
<dbReference type="InterPro" id="IPR011030">
    <property type="entry name" value="Lipovitellin_superhlx_dom"/>
</dbReference>
<dbReference type="PROSITE" id="PS51233">
    <property type="entry name" value="VWFD"/>
    <property type="match status" value="1"/>
</dbReference>
<comment type="caution">
    <text evidence="5">Lacks conserved residue(s) required for the propagation of feature annotation.</text>
</comment>
<evidence type="ECO:0000256" key="1">
    <source>
        <dbReference type="ARBA" id="ARBA00022729"/>
    </source>
</evidence>
<dbReference type="InterPro" id="IPR015817">
    <property type="entry name" value="Vitellinogen_open_b-sht_sub1"/>
</dbReference>
<name>A0ABN8P2N0_9CNID</name>
<dbReference type="InterPro" id="IPR050733">
    <property type="entry name" value="Vitellogenin/Apolipophorin"/>
</dbReference>
<evidence type="ECO:0000259" key="8">
    <source>
        <dbReference type="PROSITE" id="PS51211"/>
    </source>
</evidence>
<keyword evidence="6" id="KW-0175">Coiled coil</keyword>
<feature type="domain" description="Vitellogenin" evidence="8">
    <location>
        <begin position="64"/>
        <end position="693"/>
    </location>
</feature>
<evidence type="ECO:0000256" key="3">
    <source>
        <dbReference type="ARBA" id="ARBA00023157"/>
    </source>
</evidence>
<keyword evidence="4" id="KW-0325">Glycoprotein</keyword>
<feature type="coiled-coil region" evidence="6">
    <location>
        <begin position="4173"/>
        <end position="4208"/>
    </location>
</feature>
<dbReference type="Proteomes" id="UP001159405">
    <property type="component" value="Unassembled WGS sequence"/>
</dbReference>
<dbReference type="Pfam" id="PF09172">
    <property type="entry name" value="Vit_open_b-sht"/>
    <property type="match status" value="1"/>
</dbReference>
<keyword evidence="2" id="KW-0758">Storage protein</keyword>
<comment type="caution">
    <text evidence="10">The sequence shown here is derived from an EMBL/GenBank/DDBJ whole genome shotgun (WGS) entry which is preliminary data.</text>
</comment>
<evidence type="ECO:0000259" key="9">
    <source>
        <dbReference type="PROSITE" id="PS51233"/>
    </source>
</evidence>
<dbReference type="Gene3D" id="2.30.230.10">
    <property type="entry name" value="Lipovitellin, beta-sheet shell regions, chain A"/>
    <property type="match status" value="1"/>
</dbReference>
<dbReference type="Pfam" id="PF01347">
    <property type="entry name" value="Vitellogenin_N"/>
    <property type="match status" value="1"/>
</dbReference>
<dbReference type="Pfam" id="PF00094">
    <property type="entry name" value="VWD"/>
    <property type="match status" value="1"/>
</dbReference>
<dbReference type="InterPro" id="IPR015816">
    <property type="entry name" value="Vitellinogen_b-sht_N"/>
</dbReference>
<dbReference type="PROSITE" id="PS50234">
    <property type="entry name" value="VWFA"/>
    <property type="match status" value="1"/>
</dbReference>
<dbReference type="SMART" id="SM00638">
    <property type="entry name" value="LPD_N"/>
    <property type="match status" value="1"/>
</dbReference>
<accession>A0ABN8P2N0</accession>
<dbReference type="SMART" id="SM01169">
    <property type="entry name" value="DUF1943"/>
    <property type="match status" value="1"/>
</dbReference>
<sequence length="6787" mass="776564">ALRSGLPNLIENDPLSCIFSSCPLDPQRDMRSLIFVLLATGAIAAPLSYDKGKTHRCDKRLDRFHHEKEFPYNYEGETISSIQGASTARSGLKIRARCVIKAVEPCQHVLKLDTVELWEAQSKNPGPLKYHVSRGSTAFAEELEAQDLVFRTDRGRITEILAHPEEPPHVLNIKRGILSALQVQFVNEHAVLEEDDVVGKCKVQYTIKSRHISGRPKVIYKTRNLTECSDRAQTDVGIHVHSYEEKPLSLLNSHSTCKMYLTAKTRTQKVVCEEQHIFRPFSAGYKNTSGAITTTRQVLELQSIKTTDPEPVAIEEFRSVSLKYAHSTPVSNEDAIINAYYLVSRLTQQSRTSTKPDSAQHFSELVFSIRKLNTPAMEKLWQKVHQEEDEKMHEYLYDALPHCGTGGCAKVMSYAIREKLVSHERGNMFLAGLAMASNPTKETVEHVLELCEENPGRTAMLTLGTLIHKVCESNPRECDEKEEGSPITKAESFFKSRLGFACEGTTPEDFENMLITLKAIGNAGRPASAEHVLLRCALNLDAPVNMSIAALEALRRLPCNNHTTGQLLKIYGEHDLDVEIRIAAYLALMKCPSPSVFKQVAKILNDEVNNQVGSFVWSHMTNAMDSTEPVHGLPQAEMMKDALNGMKLREFNLNRLKFSRAWEGSFYSDVLRFGGSAQSHIIFHPSSFFPRSAMLNLTVDVLGASINVLETAARFEGVEILIEQFFGDEGYFPDDRIMKMFNLKPYEERDKEERTVNKVLRRQRSLSIEEDINRVENHLHKLHRTMDNRMHHPSGALSVKMFGNEIRLASFNDISWLNDEIDKVNVIDFLLLMAKGGKKTFSKSMMFLDAQTTVPTILGLPLKLSAKGTTVASVELAGKFDIRNMFWGKMKFDIRGHVKPSAVVDISGRMGVSAVHAEAGILVNSSVYTVTQIKGNATYSQGELLKFEVGVPEEPVQFFNFSSSLFTTLNDEKQAIEGTPRRLEPSPCLNMTRLLGLRFCGQLSLPIGYRNLHSPFYPLSGPASYSISMQRTDPKLTKYQLLAERLSTEDENRYDVIATMSTPGATWERNFDTNVTLWLKEDGKLFTLSTGALGTKFGTFEAIYNNNTHALNLTYSAKDAVYGHPIILNGQFFNNTKDSLSRELGIQLSASYRNYTIKQLTKLYNRSGAYGFVNNITYWPEKYLYASGELNIPKRNVRFLANHTCTKTEISFNGNLGEEENSFLFNFDNKPTKAGIELTGRHLKAEKKGVIHLFARPCNQSFTLRGSYAESGNEKGIRFTASHDNRKRLVGWYAGIVNSTKEKSIKANATVLGSKAEAVWSYFDLTQEKGFKFNGLLLNETFDAAWLYFNAGQEKGLKFNATSFNKTMQAAWTFLNVTTGKSLKFNASVINKTVEAVWSYVSIGQEKGLRLNALALNYTMDSTLVFQNVTGTKSIKINATVVNKTLEAVWSYVNAGKDKGLRFNITGFNKTADAMWSYFNDGVQRGIRFNASALNKTVDATWTFVNLTNEKSLKFKAVALNRTVNATWSFLNLANEKSLKLNISALNKTLDAKWSFLNFTNEIGLKFQASCMNKTVDATWSFVNSAKEKSLKFNASALNTTLNAKWSFLNHAHEKGLKFQAGALNKTIEAAWSFVNSASEKSLKFNASALNKTIDAKWSFLNVANEKGLRFQATAFNKTIDATWTFLNSASEKCLKFNASALNKTLDARWYFLNFTDEKGLKFQASALNKTIDATLSLISLPKGKSLRFNASALNKTINATWSFISMENEKSLVFKANLLNKTVNATWTILNLEKEKGLLFKASAINKTLETSITFFNLGKEKGLKISAKAQNKTIDASWIFLNVTNEKSLKFKASAFNRTVESAWSILNFPTEKGIKFSVTGFNKTIDAAWTYINLTNEKIVKFNVSGMRGNIEATWSYLKTENERSIKVNASAMNKTAEAVWSYSKSKDQRALKFKAALMNKTIKASWSYMKNEKERAIMFNASALNKTVTAVWGFVRNQNESALRFKVSTMNRTAETVLSYFCNENERSVKFNASVMNKTVEAVWRYAKGENEKSLQFKASALNKSVEAIWSYSENENERAIKVNVSALNKTSEAIWSYIREEKEATLKFKATAMNRTIQTMWSYMVDENVRSIKFNASALNKTAEAIWSYSNNARGRSIKFKATTLNKTMEAVWTLLNTDSEKGLQFNLAVMNKTANASLIYFSSPSNLGVRFNVSCCNKSFELESKLVFQERQKKLVINASYQNYTVALIGIFQNSTTQKRACLFPKYVGRSHGGICAIFTNSSDEKSLSLNFTILNRTGELKTQWVKNRVEMANRVTVQFNRTTLLESWLSFLHSTEKKSLNFNTTVINKSASASLYFRNTTVKAIGFEATVLKKHVGVEGVWLNGKTLKEAAVQLFWNKTVVAKTTLKLLNNSNRKMVEVRSQVDRFAAEWQSSLISQSGGVKELIMTRMARNGSQSLFFDSSKLTWSKTSKSLSLGCQYNLKLMGRSYEHGWVAAYNNYSNAEDSYHEATVSLISFKDKVVTFTGVYKNNTEELSNVLTLNYLPEKTMTHSLTWFKKSNSVKLSLELLPRRPITWTTTWNTEHGISINSAVEFLNKKIENWFTYSRTTGEYSGHFEICPAYPVKVSGLLTMENGLHLTSEISAFKRTWNHMINFRKNDQQLLISVELVPNIPVALDVNWNTNQGMQIAMDLKGFNKSLQLFSSYDNLTKTLVSGLTVLKKTFTLTEKLDIERKTLVLMLAAFNRTVGFTGRFDWNNYVASSFVRYQNNQAGWLLRFNPAARSIVFNVTVSPRISGQIVGEMPNNRSLQVTLQRKLGVNVVNESRLMYLLNAKASRLTFTWNTTSVNTLVGRVQVLKSVIRSTIVKYYNLTVRRAKNYTKELDRIVKTLEAKIRPAALKLYARVKRFDYNGLVTNLTAKAQNATLRLINVTFNFLNGTVKRFSIVMRNASVYYKGILGNATDLFKSINLNVTEAYERFRREVLPPIVGNVTLHLKSITRDIKVWANNVSLLVGSVTLRGQNLKDIAKNISGKVKVVTAALLEKVKLKTRELIVKIREVEIRGEKVGPLFDEYVSKVEEFTCGFNTSCTLENLTVIAKSLGKSIRNITVLNKTVEEHVKLLNKTIQQHFKQFNTTLRQQLKTLHKKACFVHQIVMNFTRNATRILPRLVRNVTIQAIRLARSVSNEVRIIAVKVFHPIRKFAMELNNNVSAYLRPIVPLALGTMYQLRNITIRGIPIGHTLDKAVIISLKLTSETLKSINHTLSSNISAVVSFIRENAAKKPGEIIDLTIRKSIQLYNLTMKVFNQSLHLNLSKHVSLAYNKSVEVFNKTLQKLLELRPKDMIEISIERIEDFARNITAEVLNITKQLRGLDLILRLKTAWAEMDLKGKIEALGLKARWQNLVQRIRAVNIKERALLVKYYISNVTLKVQNELQDLIRLTQHILNLTGSLIRMNTTKEVLLEEFISLANESSRIFIKYGIMARNTTSEWRRKLLNASYETINFYKSLTLNKTIEAYILLKKHGQALYDEHRDDAMRVYNFYKNATWEMYEELKENAVEKLQQYRANMTIKVNALVAKLRQCENMTYEEIVIKAYEFSRKHGLAIYNNVTLRAIRIYRNVTIRALKLYKNISTRGLQYYKNISLEAISLYRNATVRVLSLYKNISAHGIQLYKNITVRGIQLYKNVTLVVSQLYKNVTLRANQLYKNVTLRAIELFNVTKNATLKAYNLTLTLVNRTKLLTIKYLVVTRNLTLHYFNVTRNYTLQYYNSTRSLAFKYYQKYYNLSRNYTLYIYNVTRNMTFPGLNKTREFALRGIRYLQYLNETLVPIMKERFLTGKVLAARYVNETVLFVRGTMYMVKVWYRENKEKTVDELYYEVYQLAEHYSIVAKELLRRKYGKIKERVQEKITQLQTNLNIKLEGWKEKLHKLNTTVVNMIAEAISLYNQTADVTYIAAKELVSIFHPYVTSLHNKTVIYFVQAKNISLPLIGKARNFTLLKLEETRKLINETYKNLIESEHLRDLIQKLQLQQRYAKAEGLIRKKYEELEEYVKEIKPKVQAKVQETVDYLNVSLPLRFKERYIFVQEKYQMIMANPRIFIERVLRNALMYLRNATRETPIEEYLYEERWVELIEQAKQHELVEVGRNLTNYTSDYARLAVKLASKNLKLFIEQLKNQTSLIKEKVKAKVQETRQTLIENLEGLRAKKLREIVEHDYVYQTIELAKNVTLRVKDTVQGARNLTRKIMVVGQLYYKNITAKVGNYTLLLRMKVHNYTKFLKQRVQNYSRILNETIRNYTKILNETVYSYTKIIKAQVKNYTNLINVTVQSYTRILNASIQNYTKILNASMKHYTKMLNASIKHYAKILNASIQNYTSILQAKVQNYTKIVKAHFKNFTLVLRGHYERIYESHFLPLYRNGTIMVYKYKAMAQHCIGRCSNVTLRAISMARNWTTAKLNLTRAWINQTLEKGIKYYRDELKPLYHSKVLPFYNNTLQPMYHNLSKLVGTLKRNLTLQAIIVKERAINLTDQLVNLTINSDPYAMLRKVGKMTIRESVIEGRTMYIRAYNYTLNLTRLVVNVTLTKLNVTKTRLELAINKTMLIINTTIVEAKPVIAFLNATRVEMMETAIFICKYYGLEDSVKERVRRSLDITKNVTMKAVNAVKRYAPVLLKASTAKVLGIFNYTIPYARDYLNRTIVYFNATLVKARHLLNVSIHNATVLLNQTLYKAIQLTRTAFNGTVPKIIRLLNVSIHNATVLLNQTIYKTIQVTRTAFNGTVHKMIHLLNVSFHNATVLLNQTIQKTIQVTRTTFNGTVHKMIHLLNVSFHNATVLLNQTIHKTIQVTRTTFNGTVEKMIHLLNFSIHNATVLLNETIQKIIQVARTTFNETVHKTIQYARVAFNKTVDKTVQLAQVVLNTTINKAKSAFNYTISRARFSIQKVRVAVNETIDKARISLERVRLTINETIADFRAALPNYIQVRDGEITLVVPHPRAIQLNITSLAVATIGRLRNLSMEARGIIVSKIEALKHDAVLKFETLKTTVQSFKVNALDKINTSKEEVLKKMETLKREVVATMNSLKKNALLKMEELKVNALEKVSELKVKAANLTRRVKTLGKALVAEAMNRTVLYRQRAYGLVMEAYNITRRVKTIGKALVAVAMNRTVLYHQKAYGYIMEAYNISKNYPATARYINVTLHYINITKDLADFYRQNGYAFVMNAYNLTKNHPVIMKFLNLTVRYFALTKELAVKYHQTTIRLATNYYNLTRNHPIILEYTNKTLEYFGVAKNYVRGLSLTQFKNTTVTYVARVLNVSRRYFNITQIRNSTEKYLVQALNITRQYLNVTQIENFSRLYLNQMRNLTYKLLNMSRQSQFLNQVRNMTYKFLDLSRRCTFFKQMRNATHKFLALSRRCTFFKQMRNATYKFLDLARRCTFFKQMRNATHMFLNLSRRCTFLNQPKNVTLKYLYRAVNLSRHCLNITQKYLSQALNLSRQWYRIGVNATLNYSMQVYRIAENVTLDIYNSSCLKEAFAKATKYSTIALNATVKLCSNYSSTALNKTMILYRNYSTVALNKTLALYRETLNRARNFSVVAVKKTIKLYRRMRNRALVIISNTTLVKQYIPMVKKYVPLAINITRNFTVQTYRVAVNVTLDVYNSSCLEEAFNKTRRYSKIAFNATMKVCQVALVRAKNVSAIALNKTFALCKNYSAIALNKAIALYNKTLELYKICSKIALNKTIAFYDKTVELCRNYPRIALNKTIAFYNKTVKLCRRLYNRTMTVVYNTTLVKRYIPMVKKYVPLAVNATRNFTVRAYKVVVNITMDIYNSSCLGEAFNKTRKYSRIAVNKTVKLYQVAVVHARNISGLALNKTFALYKNYSTIALNKTIAIYNKTLDLYRNCSKIVLNKTMACFNKTLGVYKNYSSIVLNKTIAFYNRTVKLCKRLYKKSMVIVSNTTLVKYYIPMAKKYLPVAVNTTRNFTLKAYRLVVSVTLDIYNSSCLGEAFNKTRNYSKMAFYTTVRLYKMAAIKARNYSGMVLNKTLGLYKNYSTIALNKTLELYGEVLIKVKNYSALNKTIALCQGVYIKGVEVTKKYLPMAYNLSRRWCGAGFNTTRSFVLQVYRNAVNATLDICQSENLPQALVKFRNYSIEVFDQTVELCQRFYRQLYNATLEKYRDVYSQSLALYRKIAYHEITVECINRARSYFHYSKHIVKMRVRNFHRAKGHLQKRVNHHINRVTHLLNPINWIPPFNSTAMIFGGPHVYTFDGTYYTFPGYKKPNCMYVLARDVRDNKFTIMSQETAILVVTKDSSVKIHQDGRVETIVKITTSGKKTSDGFVSELPVETLNTTVQREGSFIILRHDLGLEIVCDVEHYLCTFNIAKWYHGRMAGLLGTNNNEFHDEFMTAKNKPTKKLTEFVNSWEITRDPECKIHSIVPEKPKCKETSYIQRCRALFKDKKSPLHRYFSVVNPEPFVKACEIDYKDCETSTPKDMKHCNTTAAYIELVRMRGEWADYLPECGRCGSNQMGKRWFQRANNMVDVVVLVHETSVLKAYAEKIPSLLGSITKALDSYKYSFKFGVMAFGGRLSHGRPHAITLNGQLMNDLDSLDSAFEHLKFAGEESENDTGDALEAMAKAAYVYPFRPAATKIFLLLTSKEHSALVHAVTVDSMGKLLEAKEITLNVIGKYRKYSGEVVGQDYRGRVFYRKKPETGTGAAPLPDGEYVSLMKGTQGSVFGLPFLGSKNKDKFGALQLASLSTWREQIKRDQVTCKECFCARGDSGQGKTVCKVNSFHQKC</sequence>
<dbReference type="Gene3D" id="2.20.50.20">
    <property type="entry name" value="Lipovitellin. Chain A, domain 3"/>
    <property type="match status" value="1"/>
</dbReference>
<organism evidence="10 11">
    <name type="scientific">Porites lobata</name>
    <dbReference type="NCBI Taxonomy" id="104759"/>
    <lineage>
        <taxon>Eukaryota</taxon>
        <taxon>Metazoa</taxon>
        <taxon>Cnidaria</taxon>
        <taxon>Anthozoa</taxon>
        <taxon>Hexacorallia</taxon>
        <taxon>Scleractinia</taxon>
        <taxon>Fungiina</taxon>
        <taxon>Poritidae</taxon>
        <taxon>Porites</taxon>
    </lineage>
</organism>
<proteinExistence type="predicted"/>
<dbReference type="Gene3D" id="2.20.80.10">
    <property type="entry name" value="Lipovitellin-phosvitin complex, chain A, domain 4"/>
    <property type="match status" value="1"/>
</dbReference>
<feature type="domain" description="VWFA" evidence="7">
    <location>
        <begin position="6531"/>
        <end position="6676"/>
    </location>
</feature>
<feature type="coiled-coil region" evidence="6">
    <location>
        <begin position="5050"/>
        <end position="5110"/>
    </location>
</feature>
<dbReference type="InterPro" id="IPR015819">
    <property type="entry name" value="Lipid_transp_b-sht_shell"/>
</dbReference>
<protein>
    <recommendedName>
        <fullName evidence="12">Apolipophorin</fullName>
    </recommendedName>
</protein>
<evidence type="ECO:0000256" key="5">
    <source>
        <dbReference type="PROSITE-ProRule" id="PRU00557"/>
    </source>
</evidence>
<dbReference type="InterPro" id="IPR015255">
    <property type="entry name" value="Vitellinogen_open_b-sht"/>
</dbReference>